<evidence type="ECO:0000256" key="2">
    <source>
        <dbReference type="SAM" id="MobiDB-lite"/>
    </source>
</evidence>
<organism evidence="3">
    <name type="scientific">Micromonas pusilla</name>
    <name type="common">Picoplanktonic green alga</name>
    <name type="synonym">Chromulina pusilla</name>
    <dbReference type="NCBI Taxonomy" id="38833"/>
    <lineage>
        <taxon>Eukaryota</taxon>
        <taxon>Viridiplantae</taxon>
        <taxon>Chlorophyta</taxon>
        <taxon>Mamiellophyceae</taxon>
        <taxon>Mamiellales</taxon>
        <taxon>Mamiellaceae</taxon>
        <taxon>Micromonas</taxon>
    </lineage>
</organism>
<protein>
    <submittedName>
        <fullName evidence="3">Uncharacterized protein</fullName>
    </submittedName>
</protein>
<dbReference type="NCBIfam" id="TIGR00149">
    <property type="entry name" value="TIGR00149_YjbQ"/>
    <property type="match status" value="1"/>
</dbReference>
<dbReference type="PROSITE" id="PS01314">
    <property type="entry name" value="UPF0047"/>
    <property type="match status" value="1"/>
</dbReference>
<accession>A0A7S0H032</accession>
<sequence length="452" mass="47643">MPRSRGTVVSAVSSVPKGTTPPAHLESAWTQRVITLDPKSRGIFIWTDTLRASLPEMRDVRVGMVNLFLKSATGALTVNENCDPDVRTDMQNALEAIVPVGLDEQRAALVGCSIDLPVRDGRLALGTWQGLYLLASNAGPVQVVATLVDHKGDTKIDTKNVKLNAPSRGCHPARDAIDAAFPGVFDGDDEKKNSGASLLNVLVKHTSASLTVNDANDDSVRSAIESALNALVPESWNYPGGAVTFRHTDEGDDDMPAHVKSTLVGASLTVPVDLGGHACVGEAPTRGVLLCEHRSGGGFGGSGATRDAVVTRVRCRKAYQVALAMDAGDECVDVTERLRDVVREAFHKMDSESGVTNGLVNVFVRHGSSGAFVVVGSSRPTFGTSFVNALDDAVRETESSHREKVKASLASASATLPVSDGKLALGDDQAVFFCERGTGGETREIVVTVCGD</sequence>
<reference evidence="3" key="1">
    <citation type="submission" date="2021-01" db="EMBL/GenBank/DDBJ databases">
        <authorList>
            <person name="Corre E."/>
            <person name="Pelletier E."/>
            <person name="Niang G."/>
            <person name="Scheremetjew M."/>
            <person name="Finn R."/>
            <person name="Kale V."/>
            <person name="Holt S."/>
            <person name="Cochrane G."/>
            <person name="Meng A."/>
            <person name="Brown T."/>
            <person name="Cohen L."/>
        </authorList>
    </citation>
    <scope>NUCLEOTIDE SEQUENCE</scope>
    <source>
        <strain evidence="3">CCAC1681</strain>
    </source>
</reference>
<name>A0A7S0H032_MICPS</name>
<dbReference type="PANTHER" id="PTHR30615">
    <property type="entry name" value="UNCHARACTERIZED PROTEIN YJBQ-RELATED"/>
    <property type="match status" value="1"/>
</dbReference>
<dbReference type="InterPro" id="IPR035917">
    <property type="entry name" value="YjbQ-like_sf"/>
</dbReference>
<dbReference type="SUPFAM" id="SSF111038">
    <property type="entry name" value="YjbQ-like"/>
    <property type="match status" value="3"/>
</dbReference>
<dbReference type="EMBL" id="HBEN01012215">
    <property type="protein sequence ID" value="CAD8447607.1"/>
    <property type="molecule type" value="Transcribed_RNA"/>
</dbReference>
<gene>
    <name evidence="3" type="ORF">MSP1401_LOCUS10153</name>
</gene>
<dbReference type="AlphaFoldDB" id="A0A7S0H032"/>
<evidence type="ECO:0000256" key="1">
    <source>
        <dbReference type="ARBA" id="ARBA00005534"/>
    </source>
</evidence>
<feature type="region of interest" description="Disordered" evidence="2">
    <location>
        <begin position="1"/>
        <end position="22"/>
    </location>
</feature>
<dbReference type="Gene3D" id="2.60.120.460">
    <property type="entry name" value="YjbQ-like"/>
    <property type="match status" value="3"/>
</dbReference>
<proteinExistence type="inferred from homology"/>
<dbReference type="Pfam" id="PF01894">
    <property type="entry name" value="YjbQ"/>
    <property type="match status" value="3"/>
</dbReference>
<evidence type="ECO:0000313" key="3">
    <source>
        <dbReference type="EMBL" id="CAD8447607.1"/>
    </source>
</evidence>
<dbReference type="PANTHER" id="PTHR30615:SF8">
    <property type="entry name" value="UPF0047 PROTEIN C4A8.02C"/>
    <property type="match status" value="1"/>
</dbReference>
<comment type="similarity">
    <text evidence="1">Belongs to the UPF0047 family.</text>
</comment>
<dbReference type="InterPro" id="IPR001602">
    <property type="entry name" value="UPF0047_YjbQ-like"/>
</dbReference>